<comment type="caution">
    <text evidence="11">The sequence shown here is derived from an EMBL/GenBank/DDBJ whole genome shotgun (WGS) entry which is preliminary data.</text>
</comment>
<dbReference type="InterPro" id="IPR017972">
    <property type="entry name" value="Cyt_P450_CS"/>
</dbReference>
<keyword evidence="5 9" id="KW-0560">Oxidoreductase</keyword>
<comment type="cofactor">
    <cofactor evidence="1 8">
        <name>heme</name>
        <dbReference type="ChEBI" id="CHEBI:30413"/>
    </cofactor>
</comment>
<evidence type="ECO:0000256" key="10">
    <source>
        <dbReference type="SAM" id="Phobius"/>
    </source>
</evidence>
<keyword evidence="3 8" id="KW-0349">Heme</keyword>
<dbReference type="GO" id="GO:0004497">
    <property type="term" value="F:monooxygenase activity"/>
    <property type="evidence" value="ECO:0007669"/>
    <property type="project" value="UniProtKB-KW"/>
</dbReference>
<dbReference type="EMBL" id="JPKZ01003101">
    <property type="protein sequence ID" value="KHN73595.1"/>
    <property type="molecule type" value="Genomic_DNA"/>
</dbReference>
<keyword evidence="7 9" id="KW-0503">Monooxygenase</keyword>
<dbReference type="Pfam" id="PF00067">
    <property type="entry name" value="p450"/>
    <property type="match status" value="1"/>
</dbReference>
<dbReference type="FunFam" id="1.10.630.10:FF:000182">
    <property type="entry name" value="Cytochrome P450 3A4"/>
    <property type="match status" value="1"/>
</dbReference>
<dbReference type="GO" id="GO:0020037">
    <property type="term" value="F:heme binding"/>
    <property type="evidence" value="ECO:0007669"/>
    <property type="project" value="InterPro"/>
</dbReference>
<dbReference type="InterPro" id="IPR036396">
    <property type="entry name" value="Cyt_P450_sf"/>
</dbReference>
<reference evidence="11 12" key="1">
    <citation type="submission" date="2014-11" db="EMBL/GenBank/DDBJ databases">
        <title>Genetic blueprint of the zoonotic pathogen Toxocara canis.</title>
        <authorList>
            <person name="Zhu X.-Q."/>
            <person name="Korhonen P.K."/>
            <person name="Cai H."/>
            <person name="Young N.D."/>
            <person name="Nejsum P."/>
            <person name="von Samson-Himmelstjerna G."/>
            <person name="Boag P.R."/>
            <person name="Tan P."/>
            <person name="Li Q."/>
            <person name="Min J."/>
            <person name="Yang Y."/>
            <person name="Wang X."/>
            <person name="Fang X."/>
            <person name="Hall R.S."/>
            <person name="Hofmann A."/>
            <person name="Sternberg P.W."/>
            <person name="Jex A.R."/>
            <person name="Gasser R.B."/>
        </authorList>
    </citation>
    <scope>NUCLEOTIDE SEQUENCE [LARGE SCALE GENOMIC DNA]</scope>
    <source>
        <strain evidence="11">PN_DK_2014</strain>
    </source>
</reference>
<dbReference type="PANTHER" id="PTHR24292">
    <property type="entry name" value="CYTOCHROME P450"/>
    <property type="match status" value="1"/>
</dbReference>
<sequence>MFHLWITILAAVIAIAYNVFRYIHNHRNYWKRRNVIGPEPSFWFGNLKELIRPEYPAPLQIRDWTKEYGKIYGIQEGWPSTLVISDLDMMQDLFVKKFEQFYGRKTLPFIGNVDKDKDVHVFAARGLRWKRLRTLSNPVFSVNSLRKIKHTVEDSVNVMVGYLEENADTEKSFNIHLYYQQLTMDVIARIAMGYKESQQFRNEYFDLVKAMFERPANHPFAVAFNALPPIFASIVRYLAIRTAKMRSMPFPFLKEQIEKAVNERRKMRSENSGKGEATDFIDLFLDAEADVDLSTTGYDRSNVKVERKLTSSEIVMQCFVFLLAGFDTTANSLAYVSYCIAKNAEVRKRIQDEIDEICVDEEVSYEQIQRLKYLDMVVKESLRLYPVAAFASSRTCMQTTKLGDVEIEKGVCVIADVFSVHYDKKIWGEDADEFRPERWENLQRHPLSWLPFGAGPRTCIGKKLADMEEKLALVHILRKYDIVAAPDTEKVLNLKGSATIAPESVTVRLKTREL</sequence>
<evidence type="ECO:0000256" key="2">
    <source>
        <dbReference type="ARBA" id="ARBA00010617"/>
    </source>
</evidence>
<dbReference type="OrthoDB" id="2789670at2759"/>
<accession>A0A0B2UXI5</accession>
<dbReference type="OMA" id="EMTSWYN"/>
<evidence type="ECO:0000256" key="9">
    <source>
        <dbReference type="RuleBase" id="RU000461"/>
    </source>
</evidence>
<dbReference type="InterPro" id="IPR002401">
    <property type="entry name" value="Cyt_P450_E_grp-I"/>
</dbReference>
<evidence type="ECO:0000313" key="11">
    <source>
        <dbReference type="EMBL" id="KHN73595.1"/>
    </source>
</evidence>
<organism evidence="11 12">
    <name type="scientific">Toxocara canis</name>
    <name type="common">Canine roundworm</name>
    <dbReference type="NCBI Taxonomy" id="6265"/>
    <lineage>
        <taxon>Eukaryota</taxon>
        <taxon>Metazoa</taxon>
        <taxon>Ecdysozoa</taxon>
        <taxon>Nematoda</taxon>
        <taxon>Chromadorea</taxon>
        <taxon>Rhabditida</taxon>
        <taxon>Spirurina</taxon>
        <taxon>Ascaridomorpha</taxon>
        <taxon>Ascaridoidea</taxon>
        <taxon>Toxocaridae</taxon>
        <taxon>Toxocara</taxon>
    </lineage>
</organism>
<evidence type="ECO:0000256" key="7">
    <source>
        <dbReference type="ARBA" id="ARBA00023033"/>
    </source>
</evidence>
<dbReference type="CDD" id="cd11055">
    <property type="entry name" value="CYP3A-like"/>
    <property type="match status" value="1"/>
</dbReference>
<evidence type="ECO:0000256" key="1">
    <source>
        <dbReference type="ARBA" id="ARBA00001971"/>
    </source>
</evidence>
<gene>
    <name evidence="11" type="primary">cyp-13A8</name>
    <name evidence="11" type="ORF">Tcan_06212</name>
</gene>
<dbReference type="SUPFAM" id="SSF48264">
    <property type="entry name" value="Cytochrome P450"/>
    <property type="match status" value="1"/>
</dbReference>
<dbReference type="GO" id="GO:0005506">
    <property type="term" value="F:iron ion binding"/>
    <property type="evidence" value="ECO:0007669"/>
    <property type="project" value="InterPro"/>
</dbReference>
<evidence type="ECO:0000313" key="12">
    <source>
        <dbReference type="Proteomes" id="UP000031036"/>
    </source>
</evidence>
<keyword evidence="10" id="KW-0812">Transmembrane</keyword>
<evidence type="ECO:0000256" key="4">
    <source>
        <dbReference type="ARBA" id="ARBA00022723"/>
    </source>
</evidence>
<dbReference type="InterPro" id="IPR050476">
    <property type="entry name" value="Insect_CytP450_Detox"/>
</dbReference>
<keyword evidence="12" id="KW-1185">Reference proteome</keyword>
<dbReference type="AlphaFoldDB" id="A0A0B2UXI5"/>
<feature type="transmembrane region" description="Helical" evidence="10">
    <location>
        <begin position="6"/>
        <end position="23"/>
    </location>
</feature>
<protein>
    <submittedName>
        <fullName evidence="11">Putative cytochrome P450 CYP13A8</fullName>
    </submittedName>
</protein>
<dbReference type="PRINTS" id="PR00463">
    <property type="entry name" value="EP450I"/>
</dbReference>
<dbReference type="PANTHER" id="PTHR24292:SF102">
    <property type="entry name" value="CYTOCHROME P450 FAMILY-RELATED"/>
    <property type="match status" value="1"/>
</dbReference>
<dbReference type="InterPro" id="IPR001128">
    <property type="entry name" value="Cyt_P450"/>
</dbReference>
<feature type="transmembrane region" description="Helical" evidence="10">
    <location>
        <begin position="219"/>
        <end position="239"/>
    </location>
</feature>
<dbReference type="Gene3D" id="1.10.630.10">
    <property type="entry name" value="Cytochrome P450"/>
    <property type="match status" value="1"/>
</dbReference>
<keyword evidence="10" id="KW-1133">Transmembrane helix</keyword>
<evidence type="ECO:0000256" key="6">
    <source>
        <dbReference type="ARBA" id="ARBA00023004"/>
    </source>
</evidence>
<keyword evidence="6 8" id="KW-0408">Iron</keyword>
<dbReference type="STRING" id="6265.A0A0B2UXI5"/>
<dbReference type="Proteomes" id="UP000031036">
    <property type="component" value="Unassembled WGS sequence"/>
</dbReference>
<keyword evidence="4 8" id="KW-0479">Metal-binding</keyword>
<evidence type="ECO:0000256" key="8">
    <source>
        <dbReference type="PIRSR" id="PIRSR602401-1"/>
    </source>
</evidence>
<feature type="binding site" description="axial binding residue" evidence="8">
    <location>
        <position position="459"/>
    </location>
    <ligand>
        <name>heme</name>
        <dbReference type="ChEBI" id="CHEBI:30413"/>
    </ligand>
    <ligandPart>
        <name>Fe</name>
        <dbReference type="ChEBI" id="CHEBI:18248"/>
    </ligandPart>
</feature>
<keyword evidence="10" id="KW-0472">Membrane</keyword>
<name>A0A0B2UXI5_TOXCA</name>
<dbReference type="PRINTS" id="PR00385">
    <property type="entry name" value="P450"/>
</dbReference>
<dbReference type="PROSITE" id="PS00086">
    <property type="entry name" value="CYTOCHROME_P450"/>
    <property type="match status" value="1"/>
</dbReference>
<dbReference type="GO" id="GO:0016705">
    <property type="term" value="F:oxidoreductase activity, acting on paired donors, with incorporation or reduction of molecular oxygen"/>
    <property type="evidence" value="ECO:0007669"/>
    <property type="project" value="InterPro"/>
</dbReference>
<comment type="similarity">
    <text evidence="2 9">Belongs to the cytochrome P450 family.</text>
</comment>
<proteinExistence type="inferred from homology"/>
<evidence type="ECO:0000256" key="5">
    <source>
        <dbReference type="ARBA" id="ARBA00023002"/>
    </source>
</evidence>
<evidence type="ECO:0000256" key="3">
    <source>
        <dbReference type="ARBA" id="ARBA00022617"/>
    </source>
</evidence>